<keyword evidence="1" id="KW-0812">Transmembrane</keyword>
<feature type="transmembrane region" description="Helical" evidence="1">
    <location>
        <begin position="131"/>
        <end position="149"/>
    </location>
</feature>
<dbReference type="EMBL" id="NQJD01000016">
    <property type="protein sequence ID" value="TAA74849.1"/>
    <property type="molecule type" value="Genomic_DNA"/>
</dbReference>
<keyword evidence="3" id="KW-1185">Reference proteome</keyword>
<evidence type="ECO:0000313" key="3">
    <source>
        <dbReference type="Proteomes" id="UP000316238"/>
    </source>
</evidence>
<accession>A0A521G1E6</accession>
<reference evidence="2" key="1">
    <citation type="submission" date="2017-07" db="EMBL/GenBank/DDBJ databases">
        <title>The cable genome - Insights into the physiology and evolution of filamentous bacteria capable of sulfide oxidation via long distance electron transfer.</title>
        <authorList>
            <person name="Thorup C."/>
            <person name="Bjerg J.T."/>
            <person name="Schreiber L."/>
            <person name="Nielsen L.P."/>
            <person name="Kjeldsen K.U."/>
            <person name="Boesen T."/>
            <person name="Boggild A."/>
            <person name="Meysman F."/>
            <person name="Geelhoed J."/>
            <person name="Schramm A."/>
        </authorList>
    </citation>
    <scope>NUCLEOTIDE SEQUENCE [LARGE SCALE GENOMIC DNA]</scope>
    <source>
        <strain evidence="2">GS</strain>
    </source>
</reference>
<organism evidence="2 3">
    <name type="scientific">Candidatus Electronema aureum</name>
    <dbReference type="NCBI Taxonomy" id="2005002"/>
    <lineage>
        <taxon>Bacteria</taxon>
        <taxon>Pseudomonadati</taxon>
        <taxon>Thermodesulfobacteriota</taxon>
        <taxon>Desulfobulbia</taxon>
        <taxon>Desulfobulbales</taxon>
        <taxon>Desulfobulbaceae</taxon>
        <taxon>Candidatus Electronema</taxon>
    </lineage>
</organism>
<name>A0A521G1E6_9BACT</name>
<feature type="transmembrane region" description="Helical" evidence="1">
    <location>
        <begin position="55"/>
        <end position="77"/>
    </location>
</feature>
<dbReference type="Proteomes" id="UP000316238">
    <property type="component" value="Unassembled WGS sequence"/>
</dbReference>
<sequence length="307" mass="34713">MPDTLAHFGVQILASKVVFRQADVRWIGLGCLLPDLPWMLQRAILPLNLFNPVNLRLYAVIQSSLFFCLLLVGAISLQTEQSRRIFLLLAWNCLLHLLLDPMEIKWGNGTLLAAPFSWQLTKFAWFWPDELPSLLLAAAGLLLFPVVAWRARRQEVRFLKSGKRQSAGLLLLLMYFLLPFGFFSGPLQADNHFAATLLAQNRSGRLIEFDRRPYNAAEQRLLSYSGEELRLTGTNGSLPAQDGTLSVQGRFIDQQTIAVSAWHLHRSRRDLHSKVGIFLLLLIWSVALSAKRITIQDVASLQQETVL</sequence>
<dbReference type="AlphaFoldDB" id="A0A521G1E6"/>
<evidence type="ECO:0008006" key="4">
    <source>
        <dbReference type="Google" id="ProtNLM"/>
    </source>
</evidence>
<evidence type="ECO:0000256" key="1">
    <source>
        <dbReference type="SAM" id="Phobius"/>
    </source>
</evidence>
<evidence type="ECO:0000313" key="2">
    <source>
        <dbReference type="EMBL" id="TAA74849.1"/>
    </source>
</evidence>
<feature type="transmembrane region" description="Helical" evidence="1">
    <location>
        <begin position="84"/>
        <end position="99"/>
    </location>
</feature>
<keyword evidence="1" id="KW-1133">Transmembrane helix</keyword>
<keyword evidence="1" id="KW-0472">Membrane</keyword>
<protein>
    <recommendedName>
        <fullName evidence="4">Inner membrane protein</fullName>
    </recommendedName>
</protein>
<gene>
    <name evidence="2" type="ORF">CDV28_11625</name>
</gene>
<feature type="transmembrane region" description="Helical" evidence="1">
    <location>
        <begin position="169"/>
        <end position="189"/>
    </location>
</feature>
<proteinExistence type="predicted"/>
<comment type="caution">
    <text evidence="2">The sequence shown here is derived from an EMBL/GenBank/DDBJ whole genome shotgun (WGS) entry which is preliminary data.</text>
</comment>